<proteinExistence type="predicted"/>
<name>A0A382FT15_9ZZZZ</name>
<sequence>MYQMAAADVVCPVPDRLCAHVMARSTGQQKRLRQAADVGLKCDFGISHANR</sequence>
<evidence type="ECO:0000313" key="1">
    <source>
        <dbReference type="EMBL" id="SVB65373.1"/>
    </source>
</evidence>
<organism evidence="1">
    <name type="scientific">marine metagenome</name>
    <dbReference type="NCBI Taxonomy" id="408172"/>
    <lineage>
        <taxon>unclassified sequences</taxon>
        <taxon>metagenomes</taxon>
        <taxon>ecological metagenomes</taxon>
    </lineage>
</organism>
<protein>
    <submittedName>
        <fullName evidence="1">Uncharacterized protein</fullName>
    </submittedName>
</protein>
<gene>
    <name evidence="1" type="ORF">METZ01_LOCUS218227</name>
</gene>
<reference evidence="1" key="1">
    <citation type="submission" date="2018-05" db="EMBL/GenBank/DDBJ databases">
        <authorList>
            <person name="Lanie J.A."/>
            <person name="Ng W.-L."/>
            <person name="Kazmierczak K.M."/>
            <person name="Andrzejewski T.M."/>
            <person name="Davidsen T.M."/>
            <person name="Wayne K.J."/>
            <person name="Tettelin H."/>
            <person name="Glass J.I."/>
            <person name="Rusch D."/>
            <person name="Podicherti R."/>
            <person name="Tsui H.-C.T."/>
            <person name="Winkler M.E."/>
        </authorList>
    </citation>
    <scope>NUCLEOTIDE SEQUENCE</scope>
</reference>
<dbReference type="EMBL" id="UINC01051336">
    <property type="protein sequence ID" value="SVB65373.1"/>
    <property type="molecule type" value="Genomic_DNA"/>
</dbReference>
<accession>A0A382FT15</accession>
<dbReference type="AlphaFoldDB" id="A0A382FT15"/>